<dbReference type="Proteomes" id="UP000290189">
    <property type="component" value="Unassembled WGS sequence"/>
</dbReference>
<sequence>MTTESRNSHWRAQKDEIRWERRFQDSLRSVSSGAMSGAGSDSVVVNRAPVLTVWAAVVAEASGYSWDAALTMGNWIAGTFAHRKGVSIGLYEEHELTEAERAERKRRADQFATVLGRKIPVRVVDEQTGEVRAVNSEGDLIDPVHVQHYIDRAFKDRLPDVINAMRQLAQAYKSNEALQKASYKAYTEFRPEVAGGAKGWGAKAALSLSKIRQMAIDIAKSQN</sequence>
<dbReference type="EMBL" id="OVEO01000009">
    <property type="protein sequence ID" value="SPQ98394.1"/>
    <property type="molecule type" value="Genomic_DNA"/>
</dbReference>
<gene>
    <name evidence="1" type="ORF">PLBR_LOCUS5609</name>
</gene>
<evidence type="ECO:0000313" key="1">
    <source>
        <dbReference type="EMBL" id="SPQ98394.1"/>
    </source>
</evidence>
<proteinExistence type="predicted"/>
<keyword evidence="1" id="KW-0496">Mitochondrion</keyword>
<accession>A0A3P3YE30</accession>
<evidence type="ECO:0000313" key="2">
    <source>
        <dbReference type="Proteomes" id="UP000290189"/>
    </source>
</evidence>
<geneLocation type="mitochondrion" evidence="1"/>
<organism evidence="1 2">
    <name type="scientific">Plasmodiophora brassicae</name>
    <name type="common">Clubroot disease agent</name>
    <dbReference type="NCBI Taxonomy" id="37360"/>
    <lineage>
        <taxon>Eukaryota</taxon>
        <taxon>Sar</taxon>
        <taxon>Rhizaria</taxon>
        <taxon>Endomyxa</taxon>
        <taxon>Phytomyxea</taxon>
        <taxon>Plasmodiophorida</taxon>
        <taxon>Plasmodiophoridae</taxon>
        <taxon>Plasmodiophora</taxon>
    </lineage>
</organism>
<reference evidence="1 2" key="1">
    <citation type="submission" date="2018-03" db="EMBL/GenBank/DDBJ databases">
        <authorList>
            <person name="Fogelqvist J."/>
        </authorList>
    </citation>
    <scope>NUCLEOTIDE SEQUENCE [LARGE SCALE GENOMIC DNA]</scope>
</reference>
<name>A0A3P3YE30_PLABS</name>
<protein>
    <submittedName>
        <fullName evidence="1">Uncharacterized protein</fullName>
    </submittedName>
</protein>
<dbReference type="AlphaFoldDB" id="A0A3P3YE30"/>